<dbReference type="EMBL" id="JAVDPW010000007">
    <property type="protein sequence ID" value="MDR6291593.1"/>
    <property type="molecule type" value="Genomic_DNA"/>
</dbReference>
<dbReference type="PANTHER" id="PTHR30126">
    <property type="entry name" value="HTH-TYPE TRANSCRIPTIONAL REGULATOR"/>
    <property type="match status" value="1"/>
</dbReference>
<name>A0ABU1JTH3_9PROT</name>
<dbReference type="Gene3D" id="1.10.10.10">
    <property type="entry name" value="Winged helix-like DNA-binding domain superfamily/Winged helix DNA-binding domain"/>
    <property type="match status" value="1"/>
</dbReference>
<comment type="caution">
    <text evidence="6">The sequence shown here is derived from an EMBL/GenBank/DDBJ whole genome shotgun (WGS) entry which is preliminary data.</text>
</comment>
<evidence type="ECO:0000259" key="5">
    <source>
        <dbReference type="PROSITE" id="PS50931"/>
    </source>
</evidence>
<gene>
    <name evidence="6" type="ORF">E9232_004127</name>
</gene>
<dbReference type="InterPro" id="IPR036390">
    <property type="entry name" value="WH_DNA-bd_sf"/>
</dbReference>
<dbReference type="Pfam" id="PF03466">
    <property type="entry name" value="LysR_substrate"/>
    <property type="match status" value="1"/>
</dbReference>
<dbReference type="Pfam" id="PF00126">
    <property type="entry name" value="HTH_1"/>
    <property type="match status" value="1"/>
</dbReference>
<keyword evidence="4" id="KW-0804">Transcription</keyword>
<dbReference type="GO" id="GO:0003677">
    <property type="term" value="F:DNA binding"/>
    <property type="evidence" value="ECO:0007669"/>
    <property type="project" value="UniProtKB-KW"/>
</dbReference>
<dbReference type="Proteomes" id="UP001262410">
    <property type="component" value="Unassembled WGS sequence"/>
</dbReference>
<keyword evidence="2" id="KW-0805">Transcription regulation</keyword>
<reference evidence="6 7" key="1">
    <citation type="submission" date="2023-07" db="EMBL/GenBank/DDBJ databases">
        <title>Sorghum-associated microbial communities from plants grown in Nebraska, USA.</title>
        <authorList>
            <person name="Schachtman D."/>
        </authorList>
    </citation>
    <scope>NUCLEOTIDE SEQUENCE [LARGE SCALE GENOMIC DNA]</scope>
    <source>
        <strain evidence="6 7">584</strain>
    </source>
</reference>
<keyword evidence="3 6" id="KW-0238">DNA-binding</keyword>
<dbReference type="RefSeq" id="WP_309796944.1">
    <property type="nucleotide sequence ID" value="NZ_JAVDPW010000007.1"/>
</dbReference>
<dbReference type="PANTHER" id="PTHR30126:SF91">
    <property type="entry name" value="LYSR FAMILY TRANSCRIPTIONAL REGULATOR"/>
    <property type="match status" value="1"/>
</dbReference>
<dbReference type="PROSITE" id="PS50931">
    <property type="entry name" value="HTH_LYSR"/>
    <property type="match status" value="1"/>
</dbReference>
<evidence type="ECO:0000313" key="7">
    <source>
        <dbReference type="Proteomes" id="UP001262410"/>
    </source>
</evidence>
<evidence type="ECO:0000256" key="3">
    <source>
        <dbReference type="ARBA" id="ARBA00023125"/>
    </source>
</evidence>
<dbReference type="SUPFAM" id="SSF46785">
    <property type="entry name" value="Winged helix' DNA-binding domain"/>
    <property type="match status" value="1"/>
</dbReference>
<dbReference type="InterPro" id="IPR036388">
    <property type="entry name" value="WH-like_DNA-bd_sf"/>
</dbReference>
<feature type="domain" description="HTH lysR-type" evidence="5">
    <location>
        <begin position="7"/>
        <end position="65"/>
    </location>
</feature>
<protein>
    <submittedName>
        <fullName evidence="6">DNA-binding transcriptional LysR family regulator</fullName>
    </submittedName>
</protein>
<accession>A0ABU1JTH3</accession>
<dbReference type="InterPro" id="IPR005119">
    <property type="entry name" value="LysR_subst-bd"/>
</dbReference>
<dbReference type="Gene3D" id="3.40.190.290">
    <property type="match status" value="1"/>
</dbReference>
<dbReference type="SUPFAM" id="SSF53850">
    <property type="entry name" value="Periplasmic binding protein-like II"/>
    <property type="match status" value="1"/>
</dbReference>
<evidence type="ECO:0000256" key="1">
    <source>
        <dbReference type="ARBA" id="ARBA00009437"/>
    </source>
</evidence>
<comment type="similarity">
    <text evidence="1">Belongs to the LysR transcriptional regulatory family.</text>
</comment>
<keyword evidence="7" id="KW-1185">Reference proteome</keyword>
<evidence type="ECO:0000256" key="2">
    <source>
        <dbReference type="ARBA" id="ARBA00023015"/>
    </source>
</evidence>
<dbReference type="InterPro" id="IPR000847">
    <property type="entry name" value="LysR_HTH_N"/>
</dbReference>
<evidence type="ECO:0000313" key="6">
    <source>
        <dbReference type="EMBL" id="MDR6291593.1"/>
    </source>
</evidence>
<sequence>MPEPGLPTFDQIRVLLAVAEAGSFAAAARGLNRATSAITYAIDHLEAQLGVPLFDRVTTRRPELTQAGQAVLAEARAVADGVDKLRARVKGLLEGLEPEVSLAVDVMLPTARLVDALQAFQVEFPTVPLRLHVEALGAVTQLVLDGTATIGITGPLNIRTEGTERLQIGAVRMLAVAAPFHPLARPGSRLPGEVRDHIQLVLTDRSPLTRGHDFAVASVKTWRLADLGAKHALLLAGVGWGGMPEPIVRGDIDAGRLVALDLPDWRPGVYTFQMTYRTDTPPGPAARWLIERFAGQA</sequence>
<organism evidence="6 7">
    <name type="scientific">Inquilinus ginsengisoli</name>
    <dbReference type="NCBI Taxonomy" id="363840"/>
    <lineage>
        <taxon>Bacteria</taxon>
        <taxon>Pseudomonadati</taxon>
        <taxon>Pseudomonadota</taxon>
        <taxon>Alphaproteobacteria</taxon>
        <taxon>Rhodospirillales</taxon>
        <taxon>Rhodospirillaceae</taxon>
        <taxon>Inquilinus</taxon>
    </lineage>
</organism>
<evidence type="ECO:0000256" key="4">
    <source>
        <dbReference type="ARBA" id="ARBA00023163"/>
    </source>
</evidence>
<proteinExistence type="inferred from homology"/>